<organism evidence="1">
    <name type="scientific">Timema bartmani</name>
    <dbReference type="NCBI Taxonomy" id="61472"/>
    <lineage>
        <taxon>Eukaryota</taxon>
        <taxon>Metazoa</taxon>
        <taxon>Ecdysozoa</taxon>
        <taxon>Arthropoda</taxon>
        <taxon>Hexapoda</taxon>
        <taxon>Insecta</taxon>
        <taxon>Pterygota</taxon>
        <taxon>Neoptera</taxon>
        <taxon>Polyneoptera</taxon>
        <taxon>Phasmatodea</taxon>
        <taxon>Timematodea</taxon>
        <taxon>Timematoidea</taxon>
        <taxon>Timematidae</taxon>
        <taxon>Timema</taxon>
    </lineage>
</organism>
<protein>
    <submittedName>
        <fullName evidence="1">Uncharacterized protein</fullName>
    </submittedName>
</protein>
<accession>A0A7R9EXM2</accession>
<evidence type="ECO:0000313" key="1">
    <source>
        <dbReference type="EMBL" id="CAD7443276.1"/>
    </source>
</evidence>
<proteinExistence type="predicted"/>
<dbReference type="AlphaFoldDB" id="A0A7R9EXM2"/>
<dbReference type="EMBL" id="OD566059">
    <property type="protein sequence ID" value="CAD7443276.1"/>
    <property type="molecule type" value="Genomic_DNA"/>
</dbReference>
<reference evidence="1" key="1">
    <citation type="submission" date="2020-11" db="EMBL/GenBank/DDBJ databases">
        <authorList>
            <person name="Tran Van P."/>
        </authorList>
    </citation>
    <scope>NUCLEOTIDE SEQUENCE</scope>
</reference>
<sequence>MGAEMSHMWSTEFLRGFVSSLVCGQEAWFAAPQMSWKEEVWCKWPSQWQNCSSSINLAPQHIAPHETVSVRLLNEKLKVRQSPLNNKYLSTNGWVSNRELSQDETNALFLWTISIRPGV</sequence>
<gene>
    <name evidence="1" type="ORF">TBIB3V08_LOCUS5686</name>
</gene>
<name>A0A7R9EXM2_9NEOP</name>